<keyword evidence="3" id="KW-1185">Reference proteome</keyword>
<dbReference type="AlphaFoldDB" id="A0AAQ3L034"/>
<evidence type="ECO:0000313" key="3">
    <source>
        <dbReference type="Proteomes" id="UP001327560"/>
    </source>
</evidence>
<protein>
    <submittedName>
        <fullName evidence="2">Uncharacterized protein</fullName>
    </submittedName>
</protein>
<dbReference type="PANTHER" id="PTHR35103">
    <property type="entry name" value="OS06G0115700 PROTEIN"/>
    <property type="match status" value="1"/>
</dbReference>
<gene>
    <name evidence="2" type="ORF">Cni_G27081</name>
</gene>
<feature type="compositionally biased region" description="Basic and acidic residues" evidence="1">
    <location>
        <begin position="151"/>
        <end position="160"/>
    </location>
</feature>
<feature type="compositionally biased region" description="Basic and acidic residues" evidence="1">
    <location>
        <begin position="181"/>
        <end position="209"/>
    </location>
</feature>
<sequence length="220" mass="23923">MVVTLGPGKFYGSSLPRPRFYTDVKLNDSRVDPPAPVMDPLLSWANEAHWSMGGLSFQRHRLQGRIEGSVKKLRAQQEKKQRQTPSPASAPAPRPAISKPRVAGHAPPNLSTLDSSDSEEEAVAGTEKGGKATISPPPNGSAERKRKRVRRLGEEFDKIAAEQLGGPREGTRGVASRTRSRRPEDAVAADVGKKGSPEGKKRKVLDGMPRRTSPRKKQLA</sequence>
<proteinExistence type="predicted"/>
<name>A0AAQ3L034_9LILI</name>
<accession>A0AAQ3L034</accession>
<dbReference type="PANTHER" id="PTHR35103:SF1">
    <property type="entry name" value="OS06G0115700 PROTEIN"/>
    <property type="match status" value="1"/>
</dbReference>
<dbReference type="Proteomes" id="UP001327560">
    <property type="component" value="Chromosome 8"/>
</dbReference>
<evidence type="ECO:0000313" key="2">
    <source>
        <dbReference type="EMBL" id="WOL18288.1"/>
    </source>
</evidence>
<dbReference type="EMBL" id="CP136897">
    <property type="protein sequence ID" value="WOL18288.1"/>
    <property type="molecule type" value="Genomic_DNA"/>
</dbReference>
<organism evidence="2 3">
    <name type="scientific">Canna indica</name>
    <name type="common">Indian-shot</name>
    <dbReference type="NCBI Taxonomy" id="4628"/>
    <lineage>
        <taxon>Eukaryota</taxon>
        <taxon>Viridiplantae</taxon>
        <taxon>Streptophyta</taxon>
        <taxon>Embryophyta</taxon>
        <taxon>Tracheophyta</taxon>
        <taxon>Spermatophyta</taxon>
        <taxon>Magnoliopsida</taxon>
        <taxon>Liliopsida</taxon>
        <taxon>Zingiberales</taxon>
        <taxon>Cannaceae</taxon>
        <taxon>Canna</taxon>
    </lineage>
</organism>
<reference evidence="2 3" key="1">
    <citation type="submission" date="2023-10" db="EMBL/GenBank/DDBJ databases">
        <title>Chromosome-scale genome assembly provides insights into flower coloration mechanisms of Canna indica.</title>
        <authorList>
            <person name="Li C."/>
        </authorList>
    </citation>
    <scope>NUCLEOTIDE SEQUENCE [LARGE SCALE GENOMIC DNA]</scope>
    <source>
        <tissue evidence="2">Flower</tissue>
    </source>
</reference>
<feature type="region of interest" description="Disordered" evidence="1">
    <location>
        <begin position="71"/>
        <end position="220"/>
    </location>
</feature>
<evidence type="ECO:0000256" key="1">
    <source>
        <dbReference type="SAM" id="MobiDB-lite"/>
    </source>
</evidence>